<dbReference type="EMBL" id="KP410250">
    <property type="protein sequence ID" value="AKT74311.1"/>
    <property type="molecule type" value="Genomic_DNA"/>
</dbReference>
<evidence type="ECO:0000313" key="1">
    <source>
        <dbReference type="EMBL" id="AKT74311.1"/>
    </source>
</evidence>
<proteinExistence type="predicted"/>
<protein>
    <submittedName>
        <fullName evidence="1">Uncharacterized protein</fullName>
    </submittedName>
</protein>
<reference evidence="1" key="1">
    <citation type="journal article" date="2015" name="Chem. Sci.">
        <title>Biosynthesis of trioxacarcin revealing a different starter unit and complex tailoring steps for type II polyketide synthase.</title>
        <authorList>
            <person name="Zhang M."/>
            <person name="Hou X.-F."/>
            <person name="Qi L.-H."/>
            <person name="Yin Y."/>
            <person name="Li Q."/>
            <person name="Pan H.-X."/>
            <person name="Chen X.-Y."/>
            <person name="Tang G.-L."/>
        </authorList>
    </citation>
    <scope>NUCLEOTIDE SEQUENCE</scope>
    <source>
        <strain evidence="1">DO-45</strain>
    </source>
</reference>
<name>A0A0K1H357_9ACTN</name>
<dbReference type="AlphaFoldDB" id="A0A0K1H357"/>
<organism evidence="1">
    <name type="scientific">Streptomyces bottropensis</name>
    <dbReference type="NCBI Taxonomy" id="42235"/>
    <lineage>
        <taxon>Bacteria</taxon>
        <taxon>Bacillati</taxon>
        <taxon>Actinomycetota</taxon>
        <taxon>Actinomycetes</taxon>
        <taxon>Kitasatosporales</taxon>
        <taxon>Streptomycetaceae</taxon>
        <taxon>Streptomyces</taxon>
    </lineage>
</organism>
<sequence length="175" mass="18919">MPRYGDNALVGRAPCDDVPGGGLPPRGLGDSALHEVAGIMRRHGIEEILGVPAVPAASGLRYRRAVRLEPEDEPWYLRSFGTDFQILPASWLRRGPSRCYSVGCDLDEDGERDGLVLVQALTPDHEGAEDLAGALVADLSAVAERVEGRSGEVWRRPCCWVAARITVEEGRPAHA</sequence>
<accession>A0A0K1H357</accession>